<proteinExistence type="inferred from homology"/>
<dbReference type="Gene3D" id="1.50.10.20">
    <property type="match status" value="1"/>
</dbReference>
<keyword evidence="3" id="KW-0637">Prenyltransferase</keyword>
<keyword evidence="7" id="KW-0862">Zinc</keyword>
<protein>
    <submittedName>
        <fullName evidence="9">Terpenoid cyclases/protein prenyltransferase alpha-alpha toroid</fullName>
    </submittedName>
</protein>
<dbReference type="RefSeq" id="XP_060286450.1">
    <property type="nucleotide sequence ID" value="XM_060424403.1"/>
</dbReference>
<evidence type="ECO:0000256" key="4">
    <source>
        <dbReference type="ARBA" id="ARBA00022679"/>
    </source>
</evidence>
<evidence type="ECO:0000259" key="8">
    <source>
        <dbReference type="Pfam" id="PF00432"/>
    </source>
</evidence>
<evidence type="ECO:0000256" key="7">
    <source>
        <dbReference type="ARBA" id="ARBA00022833"/>
    </source>
</evidence>
<organism evidence="9 10">
    <name type="scientific">Phialemonium atrogriseum</name>
    <dbReference type="NCBI Taxonomy" id="1093897"/>
    <lineage>
        <taxon>Eukaryota</taxon>
        <taxon>Fungi</taxon>
        <taxon>Dikarya</taxon>
        <taxon>Ascomycota</taxon>
        <taxon>Pezizomycotina</taxon>
        <taxon>Sordariomycetes</taxon>
        <taxon>Sordariomycetidae</taxon>
        <taxon>Cephalothecales</taxon>
        <taxon>Cephalothecaceae</taxon>
        <taxon>Phialemonium</taxon>
    </lineage>
</organism>
<dbReference type="AlphaFoldDB" id="A0AAJ0C682"/>
<dbReference type="GeneID" id="85307590"/>
<dbReference type="Proteomes" id="UP001244011">
    <property type="component" value="Unassembled WGS sequence"/>
</dbReference>
<dbReference type="InterPro" id="IPR008930">
    <property type="entry name" value="Terpenoid_cyclase/PrenylTrfase"/>
</dbReference>
<name>A0AAJ0C682_9PEZI</name>
<comment type="caution">
    <text evidence="9">The sequence shown here is derived from an EMBL/GenBank/DDBJ whole genome shotgun (WGS) entry which is preliminary data.</text>
</comment>
<keyword evidence="10" id="KW-1185">Reference proteome</keyword>
<dbReference type="PANTHER" id="PTHR11774">
    <property type="entry name" value="GERANYLGERANYL TRANSFERASE TYPE BETA SUBUNIT"/>
    <property type="match status" value="1"/>
</dbReference>
<dbReference type="SUPFAM" id="SSF48239">
    <property type="entry name" value="Terpenoid cyclases/Protein prenyltransferases"/>
    <property type="match status" value="1"/>
</dbReference>
<keyword evidence="5" id="KW-0479">Metal-binding</keyword>
<feature type="domain" description="Prenyltransferase alpha-alpha toroid" evidence="8">
    <location>
        <begin position="9"/>
        <end position="422"/>
    </location>
</feature>
<dbReference type="GO" id="GO:0004662">
    <property type="term" value="F:CAAX-protein geranylgeranyltransferase activity"/>
    <property type="evidence" value="ECO:0007669"/>
    <property type="project" value="TreeGrafter"/>
</dbReference>
<evidence type="ECO:0000256" key="5">
    <source>
        <dbReference type="ARBA" id="ARBA00022723"/>
    </source>
</evidence>
<dbReference type="GO" id="GO:0046872">
    <property type="term" value="F:metal ion binding"/>
    <property type="evidence" value="ECO:0007669"/>
    <property type="project" value="UniProtKB-KW"/>
</dbReference>
<evidence type="ECO:0000313" key="10">
    <source>
        <dbReference type="Proteomes" id="UP001244011"/>
    </source>
</evidence>
<reference evidence="9" key="1">
    <citation type="submission" date="2023-06" db="EMBL/GenBank/DDBJ databases">
        <title>Genome-scale phylogeny and comparative genomics of the fungal order Sordariales.</title>
        <authorList>
            <consortium name="Lawrence Berkeley National Laboratory"/>
            <person name="Hensen N."/>
            <person name="Bonometti L."/>
            <person name="Westerberg I."/>
            <person name="Brannstrom I.O."/>
            <person name="Guillou S."/>
            <person name="Cros-Aarteil S."/>
            <person name="Calhoun S."/>
            <person name="Haridas S."/>
            <person name="Kuo A."/>
            <person name="Mondo S."/>
            <person name="Pangilinan J."/>
            <person name="Riley R."/>
            <person name="Labutti K."/>
            <person name="Andreopoulos B."/>
            <person name="Lipzen A."/>
            <person name="Chen C."/>
            <person name="Yanf M."/>
            <person name="Daum C."/>
            <person name="Ng V."/>
            <person name="Clum A."/>
            <person name="Steindorff A."/>
            <person name="Ohm R."/>
            <person name="Martin F."/>
            <person name="Silar P."/>
            <person name="Natvig D."/>
            <person name="Lalanne C."/>
            <person name="Gautier V."/>
            <person name="Ament-Velasquez S.L."/>
            <person name="Kruys A."/>
            <person name="Hutchinson M.I."/>
            <person name="Powell A.J."/>
            <person name="Barry K."/>
            <person name="Miller A.N."/>
            <person name="Grigoriev I.V."/>
            <person name="Debuchy R."/>
            <person name="Gladieux P."/>
            <person name="Thoren M.H."/>
            <person name="Johannesson H."/>
        </authorList>
    </citation>
    <scope>NUCLEOTIDE SEQUENCE</scope>
    <source>
        <strain evidence="9">8032-3</strain>
    </source>
</reference>
<dbReference type="GO" id="GO:0005953">
    <property type="term" value="C:CAAX-protein geranylgeranyltransferase complex"/>
    <property type="evidence" value="ECO:0007669"/>
    <property type="project" value="TreeGrafter"/>
</dbReference>
<evidence type="ECO:0000313" key="9">
    <source>
        <dbReference type="EMBL" id="KAK1770237.1"/>
    </source>
</evidence>
<dbReference type="Pfam" id="PF00432">
    <property type="entry name" value="Prenyltrans"/>
    <property type="match status" value="1"/>
</dbReference>
<evidence type="ECO:0000256" key="3">
    <source>
        <dbReference type="ARBA" id="ARBA00022602"/>
    </source>
</evidence>
<evidence type="ECO:0000256" key="6">
    <source>
        <dbReference type="ARBA" id="ARBA00022737"/>
    </source>
</evidence>
<comment type="similarity">
    <text evidence="2">Belongs to the protein prenyltransferase subunit beta family.</text>
</comment>
<comment type="cofactor">
    <cofactor evidence="1">
        <name>Zn(2+)</name>
        <dbReference type="ChEBI" id="CHEBI:29105"/>
    </cofactor>
</comment>
<accession>A0AAJ0C682</accession>
<evidence type="ECO:0000256" key="1">
    <source>
        <dbReference type="ARBA" id="ARBA00001947"/>
    </source>
</evidence>
<dbReference type="InterPro" id="IPR001330">
    <property type="entry name" value="Prenyltrans"/>
</dbReference>
<keyword evidence="4" id="KW-0808">Transferase</keyword>
<gene>
    <name evidence="9" type="ORF">QBC33DRAFT_446893</name>
</gene>
<dbReference type="EMBL" id="MU839001">
    <property type="protein sequence ID" value="KAK1770237.1"/>
    <property type="molecule type" value="Genomic_DNA"/>
</dbReference>
<evidence type="ECO:0000256" key="2">
    <source>
        <dbReference type="ARBA" id="ARBA00010497"/>
    </source>
</evidence>
<dbReference type="PANTHER" id="PTHR11774:SF4">
    <property type="entry name" value="GERANYLGERANYL TRANSFERASE TYPE-1 SUBUNIT BETA"/>
    <property type="match status" value="1"/>
</dbReference>
<sequence>MADPYSPPLDTERHIRYFTRCLRSLLPHHYTPNDGNRMALGYFILSALDLLTPSPPTAAPATSTAAGGGDRAQFRQWILSCRQPGGGFAGSPSLALPARACEGWDFDARAAVPEHLEIASLPATCFAVMLLAMLAGEEEDAEAAFGEVDRVGTLRWLRRLQREDGSFGEVLGELRGGRGGGWEGEFIAGGKDMRYCYLAAMLRWMLRGDVREGEVGWVEDIDVEGLVRYIGRSQTYDGGIAESSQHEPHAGYAYCAISALSLLDRPLENSSASHGSKAIGAAIADLPSLTHWLVSRQFAYLDPPSDGDENPESENFTEPSSLADLSLDENLQHVGFNGRCNKVADTCYFWWVGGALSIMGQGDLVSRAPSRRFLFEKTQHMIGGFAKHPGGPPDLYHAFFGLAALATMGEPNLKEFDAALAVSVETTRKIEAARRGLLRRGKEGEGVSSLRARVLDMGLLVRGERPTWMAAAGG</sequence>
<keyword evidence="6" id="KW-0677">Repeat</keyword>
<dbReference type="InterPro" id="IPR045089">
    <property type="entry name" value="PGGT1B-like"/>
</dbReference>